<protein>
    <submittedName>
        <fullName evidence="1">Uncharacterized protein</fullName>
    </submittedName>
</protein>
<evidence type="ECO:0000313" key="1">
    <source>
        <dbReference type="EMBL" id="MWV57209.1"/>
    </source>
</evidence>
<dbReference type="EMBL" id="WUBJ01000016">
    <property type="protein sequence ID" value="MWV57209.1"/>
    <property type="molecule type" value="Genomic_DNA"/>
</dbReference>
<name>A0A6I4RCE3_9STRE</name>
<organism evidence="1 2">
    <name type="scientific">Streptococcus zhangguiae</name>
    <dbReference type="NCBI Taxonomy" id="2664091"/>
    <lineage>
        <taxon>Bacteria</taxon>
        <taxon>Bacillati</taxon>
        <taxon>Bacillota</taxon>
        <taxon>Bacilli</taxon>
        <taxon>Lactobacillales</taxon>
        <taxon>Streptococcaceae</taxon>
        <taxon>Streptococcus</taxon>
    </lineage>
</organism>
<reference evidence="1 2" key="1">
    <citation type="submission" date="2019-10" db="EMBL/GenBank/DDBJ databases">
        <title>Streptococcis sp, isolated from the respiratory tract of Marmot.</title>
        <authorList>
            <person name="Zhang G."/>
        </authorList>
    </citation>
    <scope>NUCLEOTIDE SEQUENCE [LARGE SCALE GENOMIC DNA]</scope>
    <source>
        <strain evidence="2">zg-70</strain>
    </source>
</reference>
<dbReference type="InterPro" id="IPR053842">
    <property type="entry name" value="NikA-like"/>
</dbReference>
<dbReference type="Proteomes" id="UP000435423">
    <property type="component" value="Unassembled WGS sequence"/>
</dbReference>
<sequence length="105" mass="12565">MSENKQVQIIIRTTQEEKNIITQKAKNKGISVNEFIKRIVLEDDNKEDISDNIKDNKNDIIDDIIEILKDQLKTKDMQIANLQQIIYNRDTKLLEAPKHWWQFWK</sequence>
<gene>
    <name evidence="1" type="ORF">GGH11_09500</name>
</gene>
<dbReference type="Pfam" id="PF21983">
    <property type="entry name" value="NikA-like"/>
    <property type="match status" value="1"/>
</dbReference>
<proteinExistence type="predicted"/>
<evidence type="ECO:0000313" key="2">
    <source>
        <dbReference type="Proteomes" id="UP000435423"/>
    </source>
</evidence>
<comment type="caution">
    <text evidence="1">The sequence shown here is derived from an EMBL/GenBank/DDBJ whole genome shotgun (WGS) entry which is preliminary data.</text>
</comment>
<dbReference type="AlphaFoldDB" id="A0A6I4RCE3"/>
<accession>A0A6I4RCE3</accession>
<dbReference type="RefSeq" id="WP_160463320.1">
    <property type="nucleotide sequence ID" value="NZ_JABFQT010000016.1"/>
</dbReference>